<sequence>MKRIHFGEFLSQFMRRFRAKAEDPVSASPLVEIASALDKRDFATVEQRLLTLVPDGLTLTERRLVLTFWLRVWNTRFQGVTDRLDQAESWFRTLERAMASRDEVWPLYRAANAAEPVLGAADLANSMAMALWDHLPLVDFGLQYEAISRIFTSGDIGLLDAVFHHLMQSAQGFVPDFWQFQSLARRWSESGKDTVETRAEALLRDTGRSDLEQLFKVYIAILRQSDVEQAFASAHGLTDPVQRQRLASYLLGASQTRALIDHAVRLHDALADPAETDERQFMQARLAVSNEDWSRVLELTEGLLDHPEQRNAVVCLRAMALAQSGAHENAIAAIDHVRLGPQTLWFLRGRASLIGMTHRILQDGGTAVEKLPSPALHPSSGKPLAQSLWVGPRLRWIEQLSMKSYLLNGWRYKLFVYDTPEGVPEGVELCDAASILPRSTIFREGDGSGAHKGSLGAFSDLFRYALLSKLGGLWTDTDVVNLRAFDAAGQRIIGSEWTDAGLIGPNGAMMAAPANDPLQRTALRIAQELVDADAVHFARIGPELLAELIGQDGLQGYRILPPHFLNPVGWMETGRLLEPFERTRKLDVLKSAHNLHVYTETWRLIGLGLSEPPRQDGFLPELYKRVMNATGSSPYRVMELCQDGT</sequence>
<keyword evidence="2" id="KW-1185">Reference proteome</keyword>
<accession>A0A842I774</accession>
<dbReference type="RefSeq" id="WP_185797498.1">
    <property type="nucleotide sequence ID" value="NZ_JACLQD010000002.1"/>
</dbReference>
<evidence type="ECO:0000313" key="1">
    <source>
        <dbReference type="EMBL" id="MBC2835932.1"/>
    </source>
</evidence>
<evidence type="ECO:0008006" key="3">
    <source>
        <dbReference type="Google" id="ProtNLM"/>
    </source>
</evidence>
<comment type="caution">
    <text evidence="1">The sequence shown here is derived from an EMBL/GenBank/DDBJ whole genome shotgun (WGS) entry which is preliminary data.</text>
</comment>
<dbReference type="Gene3D" id="3.90.550.20">
    <property type="match status" value="1"/>
</dbReference>
<dbReference type="Pfam" id="PF04488">
    <property type="entry name" value="Gly_transf_sug"/>
    <property type="match status" value="1"/>
</dbReference>
<dbReference type="AlphaFoldDB" id="A0A842I774"/>
<dbReference type="SUPFAM" id="SSF53448">
    <property type="entry name" value="Nucleotide-diphospho-sugar transferases"/>
    <property type="match status" value="1"/>
</dbReference>
<dbReference type="EMBL" id="JACLQD010000002">
    <property type="protein sequence ID" value="MBC2835932.1"/>
    <property type="molecule type" value="Genomic_DNA"/>
</dbReference>
<proteinExistence type="predicted"/>
<name>A0A842I774_9RHOB</name>
<reference evidence="1 2" key="1">
    <citation type="journal article" date="2017" name="Int. J. Syst. Evol. Microbiol.">
        <title>Gemmobacter straminiformis sp. nov., isolated from an artificial fountain.</title>
        <authorList>
            <person name="Kang J.Y."/>
            <person name="Kim M.J."/>
            <person name="Chun J."/>
            <person name="Son K.P."/>
            <person name="Jahng K.Y."/>
        </authorList>
    </citation>
    <scope>NUCLEOTIDE SEQUENCE [LARGE SCALE GENOMIC DNA]</scope>
    <source>
        <strain evidence="1 2">CAM-8</strain>
    </source>
</reference>
<dbReference type="Proteomes" id="UP000555411">
    <property type="component" value="Unassembled WGS sequence"/>
</dbReference>
<dbReference type="InterPro" id="IPR007577">
    <property type="entry name" value="GlycoTrfase_DXD_sugar-bd_CS"/>
</dbReference>
<protein>
    <recommendedName>
        <fullName evidence="3">Glycosyltransferase sugar-binding region containing DXD motif-containing protein</fullName>
    </recommendedName>
</protein>
<evidence type="ECO:0000313" key="2">
    <source>
        <dbReference type="Proteomes" id="UP000555411"/>
    </source>
</evidence>
<organism evidence="1 2">
    <name type="scientific">Paragemmobacter straminiformis</name>
    <dbReference type="NCBI Taxonomy" id="2045119"/>
    <lineage>
        <taxon>Bacteria</taxon>
        <taxon>Pseudomonadati</taxon>
        <taxon>Pseudomonadota</taxon>
        <taxon>Alphaproteobacteria</taxon>
        <taxon>Rhodobacterales</taxon>
        <taxon>Paracoccaceae</taxon>
        <taxon>Paragemmobacter</taxon>
    </lineage>
</organism>
<gene>
    <name evidence="1" type="ORF">H7F16_10490</name>
</gene>
<dbReference type="InterPro" id="IPR029044">
    <property type="entry name" value="Nucleotide-diphossugar_trans"/>
</dbReference>